<dbReference type="NCBIfam" id="TIGR00704">
    <property type="entry name" value="NaPi_cotrn_rel"/>
    <property type="match status" value="1"/>
</dbReference>
<dbReference type="SUPFAM" id="SSF109755">
    <property type="entry name" value="PhoU-like"/>
    <property type="match status" value="1"/>
</dbReference>
<protein>
    <submittedName>
        <fullName evidence="8">Transcriptional regulator PhoU</fullName>
    </submittedName>
</protein>
<comment type="subcellular location">
    <subcellularLocation>
        <location evidence="1">Cell membrane</location>
        <topology evidence="1">Multi-pass membrane protein</topology>
    </subcellularLocation>
</comment>
<evidence type="ECO:0000256" key="4">
    <source>
        <dbReference type="ARBA" id="ARBA00022989"/>
    </source>
</evidence>
<evidence type="ECO:0000256" key="1">
    <source>
        <dbReference type="ARBA" id="ARBA00004651"/>
    </source>
</evidence>
<proteinExistence type="predicted"/>
<dbReference type="Pfam" id="PF01895">
    <property type="entry name" value="PhoU"/>
    <property type="match status" value="1"/>
</dbReference>
<feature type="transmembrane region" description="Helical" evidence="6">
    <location>
        <begin position="285"/>
        <end position="306"/>
    </location>
</feature>
<dbReference type="GO" id="GO:0005436">
    <property type="term" value="F:sodium:phosphate symporter activity"/>
    <property type="evidence" value="ECO:0007669"/>
    <property type="project" value="InterPro"/>
</dbReference>
<evidence type="ECO:0000256" key="5">
    <source>
        <dbReference type="ARBA" id="ARBA00023136"/>
    </source>
</evidence>
<accession>A0A6N2Y6G4</accession>
<keyword evidence="5 6" id="KW-0472">Membrane</keyword>
<dbReference type="PANTHER" id="PTHR10010:SF46">
    <property type="entry name" value="SODIUM-DEPENDENT PHOSPHATE TRANSPORT PROTEIN 2B"/>
    <property type="match status" value="1"/>
</dbReference>
<dbReference type="InterPro" id="IPR038078">
    <property type="entry name" value="PhoU-like_sf"/>
</dbReference>
<feature type="transmembrane region" description="Helical" evidence="6">
    <location>
        <begin position="129"/>
        <end position="152"/>
    </location>
</feature>
<dbReference type="InterPro" id="IPR026022">
    <property type="entry name" value="PhoU_dom"/>
</dbReference>
<evidence type="ECO:0000313" key="8">
    <source>
        <dbReference type="EMBL" id="VYT61747.1"/>
    </source>
</evidence>
<name>A0A6N2Y6G4_EUBLI</name>
<feature type="transmembrane region" description="Helical" evidence="6">
    <location>
        <begin position="244"/>
        <end position="265"/>
    </location>
</feature>
<feature type="transmembrane region" description="Helical" evidence="6">
    <location>
        <begin position="68"/>
        <end position="89"/>
    </location>
</feature>
<dbReference type="InterPro" id="IPR003841">
    <property type="entry name" value="Na/Pi_transpt"/>
</dbReference>
<dbReference type="GO" id="GO:0044341">
    <property type="term" value="P:sodium-dependent phosphate transport"/>
    <property type="evidence" value="ECO:0007669"/>
    <property type="project" value="InterPro"/>
</dbReference>
<reference evidence="8" key="1">
    <citation type="submission" date="2019-11" db="EMBL/GenBank/DDBJ databases">
        <authorList>
            <person name="Feng L."/>
        </authorList>
    </citation>
    <scope>NUCLEOTIDE SEQUENCE</scope>
    <source>
        <strain evidence="8">ElimosumLFYP34</strain>
    </source>
</reference>
<sequence>MGVTDVLGLLGGLALFLYGMQMMSSGLEAAAGNRMKQILERLTANRFLGVAVGAAITAVIQSSSATTVMVVGFVNSGMMTLIQAVWIIMGANIGTTITGQLIALDVGALAPLFAFCGVALVVFTKKVKLHHWGLIVAGLGILFIGMDMMSTAMMPLRDSPAFVNLMTRFSNPALGILAGAVFTAAIQSSSASVGILQALAVSGVIGLPSAVYVLFGQNIGTCITAVLASIGTSRNAKRTTVIHLLFNIIGTVVFTVICMLTPLTAFVESLSPANPAAQIANMHTLFNIATTLMLLPFGTLLAKVAVRILPERPSEKSGEHQLLYIKPVEASLEYQMGTSAIIVNGVWRELRRMAKMVTENLEQAFQGVLEKSSRYTEDVAKSEEYVNYLNTEISRYISHVITYELNEEDGVLVSAFFKICGSLERVGDHAVNISEQARLLEEKHIGFTEEAQEEMRSLQQVSIGVLDSLSRLEAITEKRLTEIADYEQRMDDLTLDYQRNQIARMRKGLCSDEACVIYSEILMDIESIGDHILSIGEVLVQASASKTTVDMEQEAYAR</sequence>
<feature type="domain" description="PhoU" evidence="7">
    <location>
        <begin position="350"/>
        <end position="436"/>
    </location>
</feature>
<keyword evidence="3 6" id="KW-0812">Transmembrane</keyword>
<keyword evidence="2" id="KW-1003">Cell membrane</keyword>
<gene>
    <name evidence="8" type="ORF">ELLFYP34_00023</name>
</gene>
<evidence type="ECO:0000259" key="7">
    <source>
        <dbReference type="Pfam" id="PF01895"/>
    </source>
</evidence>
<evidence type="ECO:0000256" key="6">
    <source>
        <dbReference type="SAM" id="Phobius"/>
    </source>
</evidence>
<dbReference type="GO" id="GO:0005886">
    <property type="term" value="C:plasma membrane"/>
    <property type="evidence" value="ECO:0007669"/>
    <property type="project" value="UniProtKB-SubCell"/>
</dbReference>
<dbReference type="Pfam" id="PF02690">
    <property type="entry name" value="Na_Pi_cotrans"/>
    <property type="match status" value="2"/>
</dbReference>
<evidence type="ECO:0000256" key="3">
    <source>
        <dbReference type="ARBA" id="ARBA00022692"/>
    </source>
</evidence>
<dbReference type="InterPro" id="IPR004633">
    <property type="entry name" value="NaPi_cotrn-rel/YqeW-like"/>
</dbReference>
<organism evidence="8">
    <name type="scientific">Eubacterium limosum</name>
    <dbReference type="NCBI Taxonomy" id="1736"/>
    <lineage>
        <taxon>Bacteria</taxon>
        <taxon>Bacillati</taxon>
        <taxon>Bacillota</taxon>
        <taxon>Clostridia</taxon>
        <taxon>Eubacteriales</taxon>
        <taxon>Eubacteriaceae</taxon>
        <taxon>Eubacterium</taxon>
    </lineage>
</organism>
<dbReference type="PANTHER" id="PTHR10010">
    <property type="entry name" value="SOLUTE CARRIER FAMILY 34 SODIUM PHOSPHATE , MEMBER 2-RELATED"/>
    <property type="match status" value="1"/>
</dbReference>
<evidence type="ECO:0000256" key="2">
    <source>
        <dbReference type="ARBA" id="ARBA00022475"/>
    </source>
</evidence>
<feature type="transmembrane region" description="Helical" evidence="6">
    <location>
        <begin position="101"/>
        <end position="123"/>
    </location>
</feature>
<dbReference type="EMBL" id="CACRTR010000001">
    <property type="protein sequence ID" value="VYT61747.1"/>
    <property type="molecule type" value="Genomic_DNA"/>
</dbReference>
<feature type="transmembrane region" description="Helical" evidence="6">
    <location>
        <begin position="173"/>
        <end position="199"/>
    </location>
</feature>
<dbReference type="NCBIfam" id="NF037997">
    <property type="entry name" value="Na_Pi_symport"/>
    <property type="match status" value="1"/>
</dbReference>
<dbReference type="Gene3D" id="1.20.58.220">
    <property type="entry name" value="Phosphate transport system protein phou homolog 2, domain 2"/>
    <property type="match status" value="1"/>
</dbReference>
<dbReference type="AlphaFoldDB" id="A0A6N2Y6G4"/>
<keyword evidence="4 6" id="KW-1133">Transmembrane helix</keyword>